<evidence type="ECO:0000313" key="2">
    <source>
        <dbReference type="EMBL" id="RTI57164.1"/>
    </source>
</evidence>
<dbReference type="Gene3D" id="1.25.40.10">
    <property type="entry name" value="Tetratricopeptide repeat domain"/>
    <property type="match status" value="1"/>
</dbReference>
<evidence type="ECO:0000313" key="3">
    <source>
        <dbReference type="Proteomes" id="UP000286734"/>
    </source>
</evidence>
<proteinExistence type="predicted"/>
<organism evidence="2 4">
    <name type="scientific">Thermus scotoductus</name>
    <dbReference type="NCBI Taxonomy" id="37636"/>
    <lineage>
        <taxon>Bacteria</taxon>
        <taxon>Thermotogati</taxon>
        <taxon>Deinococcota</taxon>
        <taxon>Deinococci</taxon>
        <taxon>Thermales</taxon>
        <taxon>Thermaceae</taxon>
        <taxon>Thermus</taxon>
    </lineage>
</organism>
<comment type="caution">
    <text evidence="2">The sequence shown here is derived from an EMBL/GenBank/DDBJ whole genome shotgun (WGS) entry which is preliminary data.</text>
</comment>
<dbReference type="Proteomes" id="UP000286734">
    <property type="component" value="Unassembled WGS sequence"/>
</dbReference>
<dbReference type="EMBL" id="PEMW01000136">
    <property type="protein sequence ID" value="RTI57164.1"/>
    <property type="molecule type" value="Genomic_DNA"/>
</dbReference>
<name>A0A430VT07_THESC</name>
<reference evidence="3 4" key="1">
    <citation type="journal article" date="2019" name="Extremophiles">
        <title>Biogeography of thermophiles and predominance of Thermus scotoductus in domestic water heaters.</title>
        <authorList>
            <person name="Wilpiszeski R.L."/>
            <person name="Zhang Z."/>
            <person name="House C.H."/>
        </authorList>
    </citation>
    <scope>NUCLEOTIDE SEQUENCE [LARGE SCALE GENOMIC DNA]</scope>
    <source>
        <strain evidence="2 4">1_S1</strain>
        <strain evidence="1 3">34_S34</strain>
    </source>
</reference>
<gene>
    <name evidence="2" type="ORF">CSW14_05235</name>
    <name evidence="1" type="ORF">CSW47_04665</name>
</gene>
<sequence>MKQNRETACSRAAFWAPRSASGPALLTLALCYWEGAAGFPKDPIEAYGILWYGKDVSGAPDFRTYLAQLEKVLTPEQQMGGRRRAANRFQ</sequence>
<dbReference type="Proteomes" id="UP000287467">
    <property type="component" value="Unassembled WGS sequence"/>
</dbReference>
<accession>A0A430VT07</accession>
<protein>
    <submittedName>
        <fullName evidence="2">Uncharacterized protein</fullName>
    </submittedName>
</protein>
<dbReference type="RefSeq" id="WP_126200171.1">
    <property type="nucleotide sequence ID" value="NZ_PELP01000108.1"/>
</dbReference>
<dbReference type="EMBL" id="PELP01000108">
    <property type="protein sequence ID" value="RTH05663.1"/>
    <property type="molecule type" value="Genomic_DNA"/>
</dbReference>
<evidence type="ECO:0000313" key="4">
    <source>
        <dbReference type="Proteomes" id="UP000287467"/>
    </source>
</evidence>
<evidence type="ECO:0000313" key="1">
    <source>
        <dbReference type="EMBL" id="RTH05663.1"/>
    </source>
</evidence>
<dbReference type="AlphaFoldDB" id="A0A430VT07"/>
<dbReference type="InterPro" id="IPR011990">
    <property type="entry name" value="TPR-like_helical_dom_sf"/>
</dbReference>